<dbReference type="PANTHER" id="PTHR42715:SF29">
    <property type="entry name" value="BETA-GLUCOSIDASE A-RELATED"/>
    <property type="match status" value="1"/>
</dbReference>
<dbReference type="InterPro" id="IPR017853">
    <property type="entry name" value="GH"/>
</dbReference>
<evidence type="ECO:0000256" key="10">
    <source>
        <dbReference type="RuleBase" id="RU361161"/>
    </source>
</evidence>
<dbReference type="InterPro" id="IPR013783">
    <property type="entry name" value="Ig-like_fold"/>
</dbReference>
<dbReference type="Gene3D" id="3.40.50.1700">
    <property type="entry name" value="Glycoside hydrolase family 3 C-terminal domain"/>
    <property type="match status" value="1"/>
</dbReference>
<evidence type="ECO:0000256" key="7">
    <source>
        <dbReference type="ARBA" id="ARBA00023277"/>
    </source>
</evidence>
<evidence type="ECO:0000313" key="12">
    <source>
        <dbReference type="EMBL" id="KXJ94594.1"/>
    </source>
</evidence>
<dbReference type="Proteomes" id="UP000070501">
    <property type="component" value="Unassembled WGS sequence"/>
</dbReference>
<organism evidence="12 13">
    <name type="scientific">Microdochium bolleyi</name>
    <dbReference type="NCBI Taxonomy" id="196109"/>
    <lineage>
        <taxon>Eukaryota</taxon>
        <taxon>Fungi</taxon>
        <taxon>Dikarya</taxon>
        <taxon>Ascomycota</taxon>
        <taxon>Pezizomycotina</taxon>
        <taxon>Sordariomycetes</taxon>
        <taxon>Xylariomycetidae</taxon>
        <taxon>Xylariales</taxon>
        <taxon>Microdochiaceae</taxon>
        <taxon>Microdochium</taxon>
    </lineage>
</organism>
<keyword evidence="7 10" id="KW-0119">Carbohydrate metabolism</keyword>
<dbReference type="GO" id="GO:0030245">
    <property type="term" value="P:cellulose catabolic process"/>
    <property type="evidence" value="ECO:0007669"/>
    <property type="project" value="UniProtKB-UniPathway"/>
</dbReference>
<dbReference type="Gene3D" id="3.20.20.300">
    <property type="entry name" value="Glycoside hydrolase, family 3, N-terminal domain"/>
    <property type="match status" value="1"/>
</dbReference>
<dbReference type="GO" id="GO:0008422">
    <property type="term" value="F:beta-glucosidase activity"/>
    <property type="evidence" value="ECO:0007669"/>
    <property type="project" value="UniProtKB-EC"/>
</dbReference>
<comment type="similarity">
    <text evidence="3 10">Belongs to the glycosyl hydrolase 3 family.</text>
</comment>
<keyword evidence="13" id="KW-1185">Reference proteome</keyword>
<dbReference type="Pfam" id="PF00933">
    <property type="entry name" value="Glyco_hydro_3"/>
    <property type="match status" value="1"/>
</dbReference>
<gene>
    <name evidence="12" type="ORF">Micbo1qcDRAFT_145344</name>
</gene>
<evidence type="ECO:0000256" key="4">
    <source>
        <dbReference type="ARBA" id="ARBA00022729"/>
    </source>
</evidence>
<dbReference type="SUPFAM" id="SSF52279">
    <property type="entry name" value="Beta-D-glucan exohydrolase, C-terminal domain"/>
    <property type="match status" value="1"/>
</dbReference>
<comment type="pathway">
    <text evidence="2 10">Glycan metabolism; cellulose degradation.</text>
</comment>
<dbReference type="InterPro" id="IPR019800">
    <property type="entry name" value="Glyco_hydro_3_AS"/>
</dbReference>
<sequence length="829" mass="89751">MNPNAAGWEEAYAKAREIVSQMTLLEKVNLTTGTGWQSDKCVGNTGSVPRLGIRSLCLQDSPLGTRFADYASAFTSGQTIAASWDRGLIYQRGHGIGSEQKAKGISVMLGPAVGPLGRAPAGGRNWEGFSPDPYLTGVAAAESIRGIQDAGVIATLKHYIGNEQEHFRVAGEARGYNYTINESSSSNIDDKTMHELYLWPFADGVRAGVGSIMCSYQQINNSYGCQNSATLNGLLKGELGFQGFVMSDWQAQHTGAAAAVAGLDMTMPGDTRFNTGVSYWGANLTLAVLNGTVPEYRIDDMAMRIVSALYYVGIGTDVQEANFDSWTKQTFGPKHYYAKDGQQQINDHVDVQGDHGLEIRNASAKSTVILKNNGILPLHKPRFLAVIGQDAGANPKGPNGCSDRGCNEGTLAMSWGSGTGEFPYLITPAEALQWQAREDRSRLESIFDNYAWSQIRTLVSQAYAHALVFVNANSGEGYISVDGNQGDRKNLTLWGSGDQLIKNVSSVCNQTIVVIHSVGPVLLTDWYDNPNVSAIVWAGEPGQESGRSIVDVLYGRAQPGRTPFTWAAKREDYGADVLYDANNGNGAPQQDFSEGVFIDYRALDRKNITPIYEFGHGLSWTTFEFADIKVEKISDSKYVPTTGQTPAAPTFGQKPSPNLDDYVFPNSTIRHIYNFIYPYLNVSSAQGAAGSSDYGQSAAEFLPPNALADAPQTRHAAGPGANQHPGGNNQLWDVLYCVTATVKNTGKVDGDAIPQLYVSLGGNEPPVVLRGFDRIHVKAGESATFKADLTRRDLSNWDTVSQNWVITEYPKKVFVGSSSRKLPLSADLK</sequence>
<proteinExistence type="inferred from homology"/>
<evidence type="ECO:0000256" key="8">
    <source>
        <dbReference type="ARBA" id="ARBA00023295"/>
    </source>
</evidence>
<keyword evidence="8 10" id="KW-0326">Glycosidase</keyword>
<dbReference type="STRING" id="196109.A0A136JBN6"/>
<feature type="domain" description="Fibronectin type III-like" evidence="11">
    <location>
        <begin position="752"/>
        <end position="819"/>
    </location>
</feature>
<dbReference type="FunFam" id="3.40.50.1700:FF:000003">
    <property type="entry name" value="Probable beta-glucosidase"/>
    <property type="match status" value="1"/>
</dbReference>
<dbReference type="EMBL" id="KQ964247">
    <property type="protein sequence ID" value="KXJ94594.1"/>
    <property type="molecule type" value="Genomic_DNA"/>
</dbReference>
<evidence type="ECO:0000259" key="11">
    <source>
        <dbReference type="SMART" id="SM01217"/>
    </source>
</evidence>
<evidence type="ECO:0000256" key="2">
    <source>
        <dbReference type="ARBA" id="ARBA00004987"/>
    </source>
</evidence>
<keyword evidence="4" id="KW-0732">Signal</keyword>
<reference evidence="13" key="1">
    <citation type="submission" date="2016-02" db="EMBL/GenBank/DDBJ databases">
        <title>Draft genome sequence of Microdochium bolleyi, a fungal endophyte of beachgrass.</title>
        <authorList>
            <consortium name="DOE Joint Genome Institute"/>
            <person name="David A.S."/>
            <person name="May G."/>
            <person name="Haridas S."/>
            <person name="Lim J."/>
            <person name="Wang M."/>
            <person name="Labutti K."/>
            <person name="Lipzen A."/>
            <person name="Barry K."/>
            <person name="Grigoriev I.V."/>
        </authorList>
    </citation>
    <scope>NUCLEOTIDE SEQUENCE [LARGE SCALE GENOMIC DNA]</scope>
    <source>
        <strain evidence="13">J235TASD1</strain>
    </source>
</reference>
<dbReference type="Pfam" id="PF01915">
    <property type="entry name" value="Glyco_hydro_3_C"/>
    <property type="match status" value="1"/>
</dbReference>
<protein>
    <recommendedName>
        <fullName evidence="10">beta-glucosidase</fullName>
        <ecNumber evidence="10">3.2.1.21</ecNumber>
    </recommendedName>
</protein>
<keyword evidence="6" id="KW-0325">Glycoprotein</keyword>
<dbReference type="FunFam" id="3.20.20.300:FF:000002">
    <property type="entry name" value="Probable beta-glucosidase"/>
    <property type="match status" value="1"/>
</dbReference>
<evidence type="ECO:0000313" key="13">
    <source>
        <dbReference type="Proteomes" id="UP000070501"/>
    </source>
</evidence>
<dbReference type="InterPro" id="IPR001764">
    <property type="entry name" value="Glyco_hydro_3_N"/>
</dbReference>
<dbReference type="PANTHER" id="PTHR42715">
    <property type="entry name" value="BETA-GLUCOSIDASE"/>
    <property type="match status" value="1"/>
</dbReference>
<dbReference type="EC" id="3.2.1.21" evidence="10"/>
<dbReference type="UniPathway" id="UPA00696"/>
<dbReference type="OrthoDB" id="416222at2759"/>
<evidence type="ECO:0000256" key="9">
    <source>
        <dbReference type="ARBA" id="ARBA00023326"/>
    </source>
</evidence>
<evidence type="ECO:0000256" key="1">
    <source>
        <dbReference type="ARBA" id="ARBA00000448"/>
    </source>
</evidence>
<dbReference type="InterPro" id="IPR002772">
    <property type="entry name" value="Glyco_hydro_3_C"/>
</dbReference>
<dbReference type="PRINTS" id="PR00133">
    <property type="entry name" value="GLHYDRLASE3"/>
</dbReference>
<evidence type="ECO:0000256" key="6">
    <source>
        <dbReference type="ARBA" id="ARBA00023180"/>
    </source>
</evidence>
<name>A0A136JBN6_9PEZI</name>
<dbReference type="InParanoid" id="A0A136JBN6"/>
<keyword evidence="5 10" id="KW-0378">Hydrolase</keyword>
<dbReference type="Pfam" id="PF14310">
    <property type="entry name" value="Fn3-like"/>
    <property type="match status" value="1"/>
</dbReference>
<comment type="catalytic activity">
    <reaction evidence="1 10">
        <text>Hydrolysis of terminal, non-reducing beta-D-glucosyl residues with release of beta-D-glucose.</text>
        <dbReference type="EC" id="3.2.1.21"/>
    </reaction>
</comment>
<keyword evidence="9 10" id="KW-0624">Polysaccharide degradation</keyword>
<evidence type="ECO:0000256" key="3">
    <source>
        <dbReference type="ARBA" id="ARBA00005336"/>
    </source>
</evidence>
<dbReference type="SUPFAM" id="SSF51445">
    <property type="entry name" value="(Trans)glycosidases"/>
    <property type="match status" value="1"/>
</dbReference>
<dbReference type="PROSITE" id="PS00775">
    <property type="entry name" value="GLYCOSYL_HYDROL_F3"/>
    <property type="match status" value="1"/>
</dbReference>
<dbReference type="AlphaFoldDB" id="A0A136JBN6"/>
<dbReference type="InterPro" id="IPR026891">
    <property type="entry name" value="Fn3-like"/>
</dbReference>
<dbReference type="Gene3D" id="2.60.40.10">
    <property type="entry name" value="Immunoglobulins"/>
    <property type="match status" value="1"/>
</dbReference>
<accession>A0A136JBN6</accession>
<dbReference type="InterPro" id="IPR050288">
    <property type="entry name" value="Cellulose_deg_GH3"/>
</dbReference>
<dbReference type="InterPro" id="IPR036962">
    <property type="entry name" value="Glyco_hydro_3_N_sf"/>
</dbReference>
<evidence type="ECO:0000256" key="5">
    <source>
        <dbReference type="ARBA" id="ARBA00022801"/>
    </source>
</evidence>
<dbReference type="InterPro" id="IPR036881">
    <property type="entry name" value="Glyco_hydro_3_C_sf"/>
</dbReference>
<dbReference type="SMART" id="SM01217">
    <property type="entry name" value="Fn3_like"/>
    <property type="match status" value="1"/>
</dbReference>